<sequence length="125" mass="13151">MFPSFLFHRIRRANKLVIAVLFLYGLTLSIAMAAPMVEGKGMSMVCTTTGIKFVNESGQIVDGKSTQHTIECSLCVPTGITPTLPLPDAVAPVHTLSYATQSIPAARLAAIVAAPLPARGPPSFA</sequence>
<name>A0ABR6XLZ7_9BURK</name>
<evidence type="ECO:0008006" key="3">
    <source>
        <dbReference type="Google" id="ProtNLM"/>
    </source>
</evidence>
<dbReference type="RefSeq" id="WP_186888983.1">
    <property type="nucleotide sequence ID" value="NZ_JBHRSY010000010.1"/>
</dbReference>
<gene>
    <name evidence="1" type="ORF">H8K33_00230</name>
</gene>
<dbReference type="EMBL" id="JACOFU010000001">
    <property type="protein sequence ID" value="MBC3829927.1"/>
    <property type="molecule type" value="Genomic_DNA"/>
</dbReference>
<evidence type="ECO:0000313" key="2">
    <source>
        <dbReference type="Proteomes" id="UP000643610"/>
    </source>
</evidence>
<dbReference type="Proteomes" id="UP000643610">
    <property type="component" value="Unassembled WGS sequence"/>
</dbReference>
<protein>
    <recommendedName>
        <fullName evidence="3">DUF2946 domain-containing protein</fullName>
    </recommendedName>
</protein>
<accession>A0ABR6XLZ7</accession>
<evidence type="ECO:0000313" key="1">
    <source>
        <dbReference type="EMBL" id="MBC3829927.1"/>
    </source>
</evidence>
<organism evidence="1 2">
    <name type="scientific">Undibacterium amnicola</name>
    <dbReference type="NCBI Taxonomy" id="1834038"/>
    <lineage>
        <taxon>Bacteria</taxon>
        <taxon>Pseudomonadati</taxon>
        <taxon>Pseudomonadota</taxon>
        <taxon>Betaproteobacteria</taxon>
        <taxon>Burkholderiales</taxon>
        <taxon>Oxalobacteraceae</taxon>
        <taxon>Undibacterium</taxon>
    </lineage>
</organism>
<dbReference type="InterPro" id="IPR021333">
    <property type="entry name" value="DUF2946"/>
</dbReference>
<keyword evidence="2" id="KW-1185">Reference proteome</keyword>
<comment type="caution">
    <text evidence="1">The sequence shown here is derived from an EMBL/GenBank/DDBJ whole genome shotgun (WGS) entry which is preliminary data.</text>
</comment>
<proteinExistence type="predicted"/>
<dbReference type="Pfam" id="PF11162">
    <property type="entry name" value="DUF2946"/>
    <property type="match status" value="1"/>
</dbReference>
<reference evidence="1 2" key="1">
    <citation type="submission" date="2020-08" db="EMBL/GenBank/DDBJ databases">
        <title>Novel species isolated from subtropical streams in China.</title>
        <authorList>
            <person name="Lu H."/>
        </authorList>
    </citation>
    <scope>NUCLEOTIDE SEQUENCE [LARGE SCALE GENOMIC DNA]</scope>
    <source>
        <strain evidence="1 2">KCTC 52442</strain>
    </source>
</reference>